<sequence>MTELLDKVALRATVQQHLSAAENTLKMSSVDNEQIRAEIKSLLKAKNAVLVAHYYTDDAIQELAEETGGVIADSLEMARFGANHPADTLVVAGVKFMGETSKILSPEKTVLMPTLEATCSLDIGCPIEEFSAFCDQHPDRTVVVYANTSAAVKARADWVVTSSIALDVVEYLTEQGEKIIWAPDQHLGGYIQRETGADMILWDGACIVHEEFKAKGIVDLKAVYPDAAVLVHPESPESVVEIADVVGSTSQLLNASKSMTNDTFIVATDRGIFYKMKQASPEKRFVEAPTGGSGATCRSCAHCPWMALNSLEMLRDALRDGTGEIHVDEETRVKALIPLQRMLDFQVK</sequence>
<evidence type="ECO:0000256" key="6">
    <source>
        <dbReference type="ARBA" id="ARBA00022642"/>
    </source>
</evidence>
<keyword evidence="5" id="KW-0963">Cytoplasm</keyword>
<dbReference type="EC" id="2.5.1.72" evidence="3 11"/>
<reference evidence="12 13" key="1">
    <citation type="submission" date="2016-06" db="EMBL/GenBank/DDBJ databases">
        <authorList>
            <person name="Kjaerup R.B."/>
            <person name="Dalgaard T.S."/>
            <person name="Juul-Madsen H.R."/>
        </authorList>
    </citation>
    <scope>NUCLEOTIDE SEQUENCE [LARGE SCALE GENOMIC DNA]</scope>
    <source>
        <strain evidence="12 13">CECT 8886</strain>
    </source>
</reference>
<keyword evidence="7 12" id="KW-0808">Transferase</keyword>
<dbReference type="GO" id="GO:0008987">
    <property type="term" value="F:quinolinate synthetase A activity"/>
    <property type="evidence" value="ECO:0007669"/>
    <property type="project" value="UniProtKB-UniRule"/>
</dbReference>
<accession>A0A1A8TJR6</accession>
<dbReference type="GO" id="GO:0046872">
    <property type="term" value="F:metal ion binding"/>
    <property type="evidence" value="ECO:0007669"/>
    <property type="project" value="UniProtKB-KW"/>
</dbReference>
<keyword evidence="9" id="KW-0408">Iron</keyword>
<evidence type="ECO:0000313" key="12">
    <source>
        <dbReference type="EMBL" id="SBS34052.1"/>
    </source>
</evidence>
<dbReference type="InterPro" id="IPR036094">
    <property type="entry name" value="NadA_sf"/>
</dbReference>
<keyword evidence="10" id="KW-0411">Iron-sulfur</keyword>
<comment type="pathway">
    <text evidence="2">Cofactor biosynthesis; NAD(+) biosynthesis; quinolinate from iminoaspartate: step 1/1.</text>
</comment>
<evidence type="ECO:0000256" key="10">
    <source>
        <dbReference type="ARBA" id="ARBA00023014"/>
    </source>
</evidence>
<dbReference type="UniPathway" id="UPA00253">
    <property type="reaction ID" value="UER00327"/>
</dbReference>
<dbReference type="PANTHER" id="PTHR30573:SF0">
    <property type="entry name" value="QUINOLINATE SYNTHASE, CHLOROPLASTIC"/>
    <property type="match status" value="1"/>
</dbReference>
<dbReference type="EMBL" id="FLOB01000007">
    <property type="protein sequence ID" value="SBS34052.1"/>
    <property type="molecule type" value="Genomic_DNA"/>
</dbReference>
<evidence type="ECO:0000256" key="4">
    <source>
        <dbReference type="ARBA" id="ARBA00022485"/>
    </source>
</evidence>
<evidence type="ECO:0000256" key="8">
    <source>
        <dbReference type="ARBA" id="ARBA00022723"/>
    </source>
</evidence>
<keyword evidence="4" id="KW-0004">4Fe-4S</keyword>
<protein>
    <recommendedName>
        <fullName evidence="3 11">Quinolinate synthase</fullName>
        <ecNumber evidence="3 11">2.5.1.72</ecNumber>
    </recommendedName>
</protein>
<keyword evidence="8" id="KW-0479">Metal-binding</keyword>
<evidence type="ECO:0000256" key="1">
    <source>
        <dbReference type="ARBA" id="ARBA00001966"/>
    </source>
</evidence>
<dbReference type="FunFam" id="3.40.50.10800:FF:000003">
    <property type="entry name" value="Quinolinate synthase A"/>
    <property type="match status" value="1"/>
</dbReference>
<dbReference type="NCBIfam" id="NF006877">
    <property type="entry name" value="PRK09375.1-1"/>
    <property type="match status" value="1"/>
</dbReference>
<keyword evidence="13" id="KW-1185">Reference proteome</keyword>
<comment type="cofactor">
    <cofactor evidence="1">
        <name>[4Fe-4S] cluster</name>
        <dbReference type="ChEBI" id="CHEBI:49883"/>
    </cofactor>
</comment>
<dbReference type="Proteomes" id="UP000092544">
    <property type="component" value="Unassembled WGS sequence"/>
</dbReference>
<dbReference type="AlphaFoldDB" id="A0A1A8TJR6"/>
<evidence type="ECO:0000256" key="7">
    <source>
        <dbReference type="ARBA" id="ARBA00022679"/>
    </source>
</evidence>
<evidence type="ECO:0000256" key="9">
    <source>
        <dbReference type="ARBA" id="ARBA00023004"/>
    </source>
</evidence>
<keyword evidence="6" id="KW-0662">Pyridine nucleotide biosynthesis</keyword>
<dbReference type="Pfam" id="PF02445">
    <property type="entry name" value="NadA"/>
    <property type="match status" value="1"/>
</dbReference>
<evidence type="ECO:0000256" key="11">
    <source>
        <dbReference type="NCBIfam" id="TIGR00550"/>
    </source>
</evidence>
<proteinExistence type="predicted"/>
<dbReference type="OrthoDB" id="9801204at2"/>
<gene>
    <name evidence="12" type="primary">nadA</name>
    <name evidence="12" type="ORF">MSP8886_02941</name>
</gene>
<dbReference type="PANTHER" id="PTHR30573">
    <property type="entry name" value="QUINOLINATE SYNTHETASE A"/>
    <property type="match status" value="1"/>
</dbReference>
<dbReference type="InterPro" id="IPR003473">
    <property type="entry name" value="NadA"/>
</dbReference>
<dbReference type="GO" id="GO:0034628">
    <property type="term" value="P:'de novo' NAD+ biosynthetic process from L-aspartate"/>
    <property type="evidence" value="ECO:0007669"/>
    <property type="project" value="TreeGrafter"/>
</dbReference>
<evidence type="ECO:0000313" key="13">
    <source>
        <dbReference type="Proteomes" id="UP000092544"/>
    </source>
</evidence>
<evidence type="ECO:0000256" key="3">
    <source>
        <dbReference type="ARBA" id="ARBA00012669"/>
    </source>
</evidence>
<dbReference type="GO" id="GO:0005829">
    <property type="term" value="C:cytosol"/>
    <property type="evidence" value="ECO:0007669"/>
    <property type="project" value="TreeGrafter"/>
</dbReference>
<dbReference type="NCBIfam" id="NF006878">
    <property type="entry name" value="PRK09375.1-2"/>
    <property type="match status" value="1"/>
</dbReference>
<evidence type="ECO:0000256" key="2">
    <source>
        <dbReference type="ARBA" id="ARBA00005065"/>
    </source>
</evidence>
<dbReference type="Gene3D" id="3.40.50.10800">
    <property type="entry name" value="NadA-like"/>
    <property type="match status" value="3"/>
</dbReference>
<dbReference type="RefSeq" id="WP_083200971.1">
    <property type="nucleotide sequence ID" value="NZ_FLOB01000007.1"/>
</dbReference>
<dbReference type="STRING" id="1792290.MSP8886_02941"/>
<organism evidence="12 13">
    <name type="scientific">Marinomonas spartinae</name>
    <dbReference type="NCBI Taxonomy" id="1792290"/>
    <lineage>
        <taxon>Bacteria</taxon>
        <taxon>Pseudomonadati</taxon>
        <taxon>Pseudomonadota</taxon>
        <taxon>Gammaproteobacteria</taxon>
        <taxon>Oceanospirillales</taxon>
        <taxon>Oceanospirillaceae</taxon>
        <taxon>Marinomonas</taxon>
    </lineage>
</organism>
<dbReference type="NCBIfam" id="TIGR00550">
    <property type="entry name" value="nadA"/>
    <property type="match status" value="1"/>
</dbReference>
<dbReference type="SUPFAM" id="SSF142754">
    <property type="entry name" value="NadA-like"/>
    <property type="match status" value="1"/>
</dbReference>
<evidence type="ECO:0000256" key="5">
    <source>
        <dbReference type="ARBA" id="ARBA00022490"/>
    </source>
</evidence>
<name>A0A1A8TJR6_9GAMM</name>
<dbReference type="GO" id="GO:0051539">
    <property type="term" value="F:4 iron, 4 sulfur cluster binding"/>
    <property type="evidence" value="ECO:0007669"/>
    <property type="project" value="UniProtKB-KW"/>
</dbReference>